<dbReference type="EMBL" id="JRLY01000013">
    <property type="protein sequence ID" value="KGO92015.1"/>
    <property type="molecule type" value="Genomic_DNA"/>
</dbReference>
<dbReference type="OrthoDB" id="1373240at2"/>
<evidence type="ECO:0000313" key="2">
    <source>
        <dbReference type="EMBL" id="KGO92015.1"/>
    </source>
</evidence>
<dbReference type="STRING" id="1121898.GCA_000422725_03545"/>
<organism evidence="2 3">
    <name type="scientific">Flavobacterium subsaxonicum WB 4.1-42 = DSM 21790</name>
    <dbReference type="NCBI Taxonomy" id="1121898"/>
    <lineage>
        <taxon>Bacteria</taxon>
        <taxon>Pseudomonadati</taxon>
        <taxon>Bacteroidota</taxon>
        <taxon>Flavobacteriia</taxon>
        <taxon>Flavobacteriales</taxon>
        <taxon>Flavobacteriaceae</taxon>
        <taxon>Flavobacterium</taxon>
    </lineage>
</organism>
<feature type="compositionally biased region" description="Basic and acidic residues" evidence="1">
    <location>
        <begin position="1"/>
        <end position="38"/>
    </location>
</feature>
<evidence type="ECO:0000256" key="1">
    <source>
        <dbReference type="SAM" id="MobiDB-lite"/>
    </source>
</evidence>
<feature type="compositionally biased region" description="Basic and acidic residues" evidence="1">
    <location>
        <begin position="61"/>
        <end position="74"/>
    </location>
</feature>
<name>A0A0A2MUW8_9FLAO</name>
<dbReference type="eggNOG" id="ENOG5032HK3">
    <property type="taxonomic scope" value="Bacteria"/>
</dbReference>
<feature type="region of interest" description="Disordered" evidence="1">
    <location>
        <begin position="1"/>
        <end position="74"/>
    </location>
</feature>
<dbReference type="RefSeq" id="WP_026989648.1">
    <property type="nucleotide sequence ID" value="NZ_AUGP01000001.1"/>
</dbReference>
<protein>
    <submittedName>
        <fullName evidence="2">Uncharacterized protein</fullName>
    </submittedName>
</protein>
<dbReference type="Proteomes" id="UP000030111">
    <property type="component" value="Unassembled WGS sequence"/>
</dbReference>
<comment type="caution">
    <text evidence="2">The sequence shown here is derived from an EMBL/GenBank/DDBJ whole genome shotgun (WGS) entry which is preliminary data.</text>
</comment>
<accession>A0A0A2MUW8</accession>
<gene>
    <name evidence="2" type="ORF">Q766_15350</name>
</gene>
<proteinExistence type="predicted"/>
<reference evidence="2 3" key="1">
    <citation type="submission" date="2013-09" db="EMBL/GenBank/DDBJ databases">
        <authorList>
            <person name="Zeng Z."/>
            <person name="Chen C."/>
        </authorList>
    </citation>
    <scope>NUCLEOTIDE SEQUENCE [LARGE SCALE GENOMIC DNA]</scope>
    <source>
        <strain evidence="2 3">WB 4.1-42</strain>
    </source>
</reference>
<keyword evidence="3" id="KW-1185">Reference proteome</keyword>
<dbReference type="AlphaFoldDB" id="A0A0A2MUW8"/>
<sequence>MIQSDNKFDHTAEEHGSHEKKSPIPQDHDGVNYNEKAHLSGNIQKNTIAHERSQLNANQEQRPDSKNPERNRDK</sequence>
<evidence type="ECO:0000313" key="3">
    <source>
        <dbReference type="Proteomes" id="UP000030111"/>
    </source>
</evidence>